<dbReference type="HAMAP" id="MF_00357">
    <property type="entry name" value="RNApol_bact_RpoE"/>
    <property type="match status" value="1"/>
</dbReference>
<dbReference type="GO" id="GO:0000428">
    <property type="term" value="C:DNA-directed RNA polymerase complex"/>
    <property type="evidence" value="ECO:0007669"/>
    <property type="project" value="UniProtKB-KW"/>
</dbReference>
<comment type="function">
    <text evidence="6">Participates in both the initiation and recycling phases of transcription. In the presence of the delta subunit, RNAP displays an increased specificity of transcription, a decreased affinity for nucleic acids, and an increased efficiency of RNA synthesis because of enhanced recycling.</text>
</comment>
<organism evidence="9 10">
    <name type="scientific">Bacillus thermotolerans</name>
    <name type="common">Quasibacillus thermotolerans</name>
    <dbReference type="NCBI Taxonomy" id="1221996"/>
    <lineage>
        <taxon>Bacteria</taxon>
        <taxon>Bacillati</taxon>
        <taxon>Bacillota</taxon>
        <taxon>Bacilli</taxon>
        <taxon>Bacillales</taxon>
        <taxon>Bacillaceae</taxon>
        <taxon>Bacillus</taxon>
    </lineage>
</organism>
<feature type="domain" description="HTH HARE-type" evidence="8">
    <location>
        <begin position="14"/>
        <end position="81"/>
    </location>
</feature>
<evidence type="ECO:0000256" key="4">
    <source>
        <dbReference type="ARBA" id="ARBA00022695"/>
    </source>
</evidence>
<keyword evidence="2 6" id="KW-0240">DNA-directed RNA polymerase</keyword>
<dbReference type="Gene3D" id="1.10.10.1250">
    <property type="entry name" value="RNA polymerase, subunit delta, N-terminal domain"/>
    <property type="match status" value="1"/>
</dbReference>
<sequence length="181" mass="21363">MDLNQLSKEELQEMSMIEIAYAILEGSKQPISFQEMVDKIKEYQSLSDEQLRANVGQFYTDLNIDGRFYSLGENRWGLRAWYPVEQLEEEATAGTKTRKKKAKKVVKEEVEDDIEEIDEHDEEDLDLDEDLDDLDDLEEDIEDLDEDLDDLDEEDEDEDFEEEELTTEDDYNLDDEKEDLK</sequence>
<dbReference type="GO" id="GO:0006355">
    <property type="term" value="P:regulation of DNA-templated transcription"/>
    <property type="evidence" value="ECO:0007669"/>
    <property type="project" value="UniProtKB-UniRule"/>
</dbReference>
<dbReference type="STRING" id="1221996.QY95_01094"/>
<dbReference type="InterPro" id="IPR029757">
    <property type="entry name" value="RpoE"/>
</dbReference>
<evidence type="ECO:0000313" key="9">
    <source>
        <dbReference type="EMBL" id="KKB41031.1"/>
    </source>
</evidence>
<comment type="subunit">
    <text evidence="6">RNAP is composed of a core of 2 alpha, a beta and a beta' subunits. The core is associated with a delta subunit and one of several sigma factors.</text>
</comment>
<proteinExistence type="inferred from homology"/>
<comment type="similarity">
    <text evidence="1 6">Belongs to the RpoE family.</text>
</comment>
<keyword evidence="10" id="KW-1185">Reference proteome</keyword>
<evidence type="ECO:0000256" key="6">
    <source>
        <dbReference type="HAMAP-Rule" id="MF_00357"/>
    </source>
</evidence>
<dbReference type="GO" id="GO:0006351">
    <property type="term" value="P:DNA-templated transcription"/>
    <property type="evidence" value="ECO:0007669"/>
    <property type="project" value="InterPro"/>
</dbReference>
<name>A0A0F5I691_BACTR</name>
<evidence type="ECO:0000313" key="10">
    <source>
        <dbReference type="Proteomes" id="UP000031563"/>
    </source>
</evidence>
<dbReference type="GO" id="GO:0003899">
    <property type="term" value="F:DNA-directed RNA polymerase activity"/>
    <property type="evidence" value="ECO:0007669"/>
    <property type="project" value="UniProtKB-UniRule"/>
</dbReference>
<keyword evidence="5 6" id="KW-0804">Transcription</keyword>
<dbReference type="Proteomes" id="UP000031563">
    <property type="component" value="Unassembled WGS sequence"/>
</dbReference>
<evidence type="ECO:0000259" key="8">
    <source>
        <dbReference type="PROSITE" id="PS51913"/>
    </source>
</evidence>
<accession>A0A0F5I691</accession>
<dbReference type="RefSeq" id="WP_040047379.1">
    <property type="nucleotide sequence ID" value="NZ_JWIR02000025.1"/>
</dbReference>
<evidence type="ECO:0000256" key="1">
    <source>
        <dbReference type="ARBA" id="ARBA00009828"/>
    </source>
</evidence>
<evidence type="ECO:0000256" key="3">
    <source>
        <dbReference type="ARBA" id="ARBA00022679"/>
    </source>
</evidence>
<evidence type="ECO:0000256" key="5">
    <source>
        <dbReference type="ARBA" id="ARBA00023163"/>
    </source>
</evidence>
<dbReference type="AlphaFoldDB" id="A0A0F5I691"/>
<dbReference type="PROSITE" id="PS51913">
    <property type="entry name" value="HTH_HARE"/>
    <property type="match status" value="1"/>
</dbReference>
<reference evidence="9" key="1">
    <citation type="submission" date="2015-02" db="EMBL/GenBank/DDBJ databases">
        <title>Genome Assembly of Bacillaceae bacterium MTCC 8252.</title>
        <authorList>
            <person name="Verma A."/>
            <person name="Khatri I."/>
            <person name="Mual P."/>
            <person name="Subramanian S."/>
            <person name="Krishnamurthi S."/>
        </authorList>
    </citation>
    <scope>NUCLEOTIDE SEQUENCE [LARGE SCALE GENOMIC DNA]</scope>
    <source>
        <strain evidence="9">MTCC 8252</strain>
    </source>
</reference>
<evidence type="ECO:0000256" key="2">
    <source>
        <dbReference type="ARBA" id="ARBA00022478"/>
    </source>
</evidence>
<dbReference type="NCBIfam" id="TIGR04567">
    <property type="entry name" value="RNAP_delt_lowGC"/>
    <property type="match status" value="1"/>
</dbReference>
<gene>
    <name evidence="6" type="primary">rpoE</name>
    <name evidence="9" type="ORF">QY95_01094</name>
</gene>
<feature type="region of interest" description="Disordered" evidence="7">
    <location>
        <begin position="109"/>
        <end position="181"/>
    </location>
</feature>
<dbReference type="InterPro" id="IPR007759">
    <property type="entry name" value="Asxl_HARE-HTH"/>
</dbReference>
<keyword evidence="4 6" id="KW-0548">Nucleotidyltransferase</keyword>
<dbReference type="OrthoDB" id="401223at2"/>
<comment type="caution">
    <text evidence="9">The sequence shown here is derived from an EMBL/GenBank/DDBJ whole genome shotgun (WGS) entry which is preliminary data.</text>
</comment>
<dbReference type="Pfam" id="PF05066">
    <property type="entry name" value="HARE-HTH"/>
    <property type="match status" value="1"/>
</dbReference>
<protein>
    <recommendedName>
        <fullName evidence="6">Probable DNA-directed RNA polymerase subunit delta</fullName>
    </recommendedName>
    <alternativeName>
        <fullName evidence="6">RNAP delta factor</fullName>
    </alternativeName>
</protein>
<dbReference type="InterPro" id="IPR038087">
    <property type="entry name" value="RNAP_delta_N_dom_sf"/>
</dbReference>
<dbReference type="EMBL" id="JWIR02000025">
    <property type="protein sequence ID" value="KKB41031.1"/>
    <property type="molecule type" value="Genomic_DNA"/>
</dbReference>
<keyword evidence="3 6" id="KW-0808">Transferase</keyword>
<evidence type="ECO:0000256" key="7">
    <source>
        <dbReference type="SAM" id="MobiDB-lite"/>
    </source>
</evidence>